<accession>A0A401TBS2</accession>
<sequence>MHLNLSRPPPRRHPALDHRPPPPPPSSRSADRQPSGCSFPVVARRRERTREHGRRDYNSRHASLWPFDIIITDLRMHQSAPGR</sequence>
<evidence type="ECO:0000256" key="1">
    <source>
        <dbReference type="SAM" id="MobiDB-lite"/>
    </source>
</evidence>
<feature type="region of interest" description="Disordered" evidence="1">
    <location>
        <begin position="1"/>
        <end position="56"/>
    </location>
</feature>
<dbReference type="AlphaFoldDB" id="A0A401TBS2"/>
<protein>
    <submittedName>
        <fullName evidence="2">Uncharacterized protein</fullName>
    </submittedName>
</protein>
<evidence type="ECO:0000313" key="3">
    <source>
        <dbReference type="Proteomes" id="UP000287033"/>
    </source>
</evidence>
<name>A0A401TBS2_CHIPU</name>
<reference evidence="2 3" key="1">
    <citation type="journal article" date="2018" name="Nat. Ecol. Evol.">
        <title>Shark genomes provide insights into elasmobranch evolution and the origin of vertebrates.</title>
        <authorList>
            <person name="Hara Y"/>
            <person name="Yamaguchi K"/>
            <person name="Onimaru K"/>
            <person name="Kadota M"/>
            <person name="Koyanagi M"/>
            <person name="Keeley SD"/>
            <person name="Tatsumi K"/>
            <person name="Tanaka K"/>
            <person name="Motone F"/>
            <person name="Kageyama Y"/>
            <person name="Nozu R"/>
            <person name="Adachi N"/>
            <person name="Nishimura O"/>
            <person name="Nakagawa R"/>
            <person name="Tanegashima C"/>
            <person name="Kiyatake I"/>
            <person name="Matsumoto R"/>
            <person name="Murakumo K"/>
            <person name="Nishida K"/>
            <person name="Terakita A"/>
            <person name="Kuratani S"/>
            <person name="Sato K"/>
            <person name="Hyodo S Kuraku.S."/>
        </authorList>
    </citation>
    <scope>NUCLEOTIDE SEQUENCE [LARGE SCALE GENOMIC DNA]</scope>
</reference>
<comment type="caution">
    <text evidence="2">The sequence shown here is derived from an EMBL/GenBank/DDBJ whole genome shotgun (WGS) entry which is preliminary data.</text>
</comment>
<organism evidence="2 3">
    <name type="scientific">Chiloscyllium punctatum</name>
    <name type="common">Brownbanded bambooshark</name>
    <name type="synonym">Hemiscyllium punctatum</name>
    <dbReference type="NCBI Taxonomy" id="137246"/>
    <lineage>
        <taxon>Eukaryota</taxon>
        <taxon>Metazoa</taxon>
        <taxon>Chordata</taxon>
        <taxon>Craniata</taxon>
        <taxon>Vertebrata</taxon>
        <taxon>Chondrichthyes</taxon>
        <taxon>Elasmobranchii</taxon>
        <taxon>Galeomorphii</taxon>
        <taxon>Galeoidea</taxon>
        <taxon>Orectolobiformes</taxon>
        <taxon>Hemiscylliidae</taxon>
        <taxon>Chiloscyllium</taxon>
    </lineage>
</organism>
<dbReference type="Proteomes" id="UP000287033">
    <property type="component" value="Unassembled WGS sequence"/>
</dbReference>
<keyword evidence="3" id="KW-1185">Reference proteome</keyword>
<gene>
    <name evidence="2" type="ORF">chiPu_0024148</name>
</gene>
<proteinExistence type="predicted"/>
<evidence type="ECO:0000313" key="2">
    <source>
        <dbReference type="EMBL" id="GCC40045.1"/>
    </source>
</evidence>
<dbReference type="EMBL" id="BEZZ01033752">
    <property type="protein sequence ID" value="GCC40045.1"/>
    <property type="molecule type" value="Genomic_DNA"/>
</dbReference>